<dbReference type="InterPro" id="IPR036322">
    <property type="entry name" value="WD40_repeat_dom_sf"/>
</dbReference>
<dbReference type="InterPro" id="IPR015943">
    <property type="entry name" value="WD40/YVTN_repeat-like_dom_sf"/>
</dbReference>
<comment type="caution">
    <text evidence="4">The sequence shown here is derived from an EMBL/GenBank/DDBJ whole genome shotgun (WGS) entry which is preliminary data.</text>
</comment>
<keyword evidence="2" id="KW-0677">Repeat</keyword>
<gene>
    <name evidence="4" type="ORF">Pmani_000410</name>
</gene>
<dbReference type="InterPro" id="IPR019775">
    <property type="entry name" value="WD40_repeat_CS"/>
</dbReference>
<keyword evidence="5" id="KW-1185">Reference proteome</keyword>
<accession>A0AAE1USQ7</accession>
<dbReference type="EMBL" id="JAWZYT010000029">
    <property type="protein sequence ID" value="KAK4329180.1"/>
    <property type="molecule type" value="Genomic_DNA"/>
</dbReference>
<evidence type="ECO:0008006" key="6">
    <source>
        <dbReference type="Google" id="ProtNLM"/>
    </source>
</evidence>
<dbReference type="PANTHER" id="PTHR19879">
    <property type="entry name" value="TRANSCRIPTION INITIATION FACTOR TFIID"/>
    <property type="match status" value="1"/>
</dbReference>
<dbReference type="SUPFAM" id="SSF50978">
    <property type="entry name" value="WD40 repeat-like"/>
    <property type="match status" value="1"/>
</dbReference>
<feature type="repeat" description="WD" evidence="3">
    <location>
        <begin position="223"/>
        <end position="264"/>
    </location>
</feature>
<sequence>MHLKRIYLRYYPPAVTFELTEGRGKVVRREVQLFHLTPTSEVKEVVLDIVKLEPTASRQQPRLEKLIGRLVHVLRESSHTSYTRHRILRAHILPLTNVVLNKDASLCATGSYDRECRLWNTNDGTLLATLRGHQDVVFDLMFTGNNSEHLTTCSFDGTVRIHSVATASCDLVLTGHTGPVIVMSRLGHNNTTNTTTTPRLVTGGMDTSVRIWDLHMGECVSTLTGHSGAVISVECDRVGDILYTASFDASVRIWDTRTTYRTTGILEAQQDCELNGAKVSWCGHYLASWGTDGVVAVWDLRQQTKPMYTLQHDAEVVTGAWDRCGRQLVTGGVDRTANVLHLPTLTHTLSLTQHEGEVSKVCFKPCGTAIVTAGQDGYLRVFDATDGHCLQEEKGHTGEIYSLALSYGGDVMVTASNRDSTCVIWKANKPKQASTELN</sequence>
<evidence type="ECO:0000313" key="5">
    <source>
        <dbReference type="Proteomes" id="UP001292094"/>
    </source>
</evidence>
<dbReference type="InterPro" id="IPR020472">
    <property type="entry name" value="WD40_PAC1"/>
</dbReference>
<dbReference type="InterPro" id="IPR001680">
    <property type="entry name" value="WD40_rpt"/>
</dbReference>
<dbReference type="Proteomes" id="UP001292094">
    <property type="component" value="Unassembled WGS sequence"/>
</dbReference>
<feature type="repeat" description="WD" evidence="3">
    <location>
        <begin position="200"/>
        <end position="222"/>
    </location>
</feature>
<dbReference type="PRINTS" id="PR00320">
    <property type="entry name" value="GPROTEINBRPT"/>
</dbReference>
<dbReference type="PANTHER" id="PTHR19879:SF9">
    <property type="entry name" value="TRANSCRIPTION INITIATION FACTOR TFIID SUBUNIT 5"/>
    <property type="match status" value="1"/>
</dbReference>
<dbReference type="AlphaFoldDB" id="A0AAE1USQ7"/>
<feature type="repeat" description="WD" evidence="3">
    <location>
        <begin position="351"/>
        <end position="392"/>
    </location>
</feature>
<dbReference type="PROSITE" id="PS50294">
    <property type="entry name" value="WD_REPEATS_REGION"/>
    <property type="match status" value="2"/>
</dbReference>
<evidence type="ECO:0000313" key="4">
    <source>
        <dbReference type="EMBL" id="KAK4329180.1"/>
    </source>
</evidence>
<protein>
    <recommendedName>
        <fullName evidence="6">Dynein assembly factor with WDR repeat domains 1</fullName>
    </recommendedName>
</protein>
<dbReference type="CDD" id="cd00200">
    <property type="entry name" value="WD40"/>
    <property type="match status" value="1"/>
</dbReference>
<proteinExistence type="predicted"/>
<organism evidence="4 5">
    <name type="scientific">Petrolisthes manimaculis</name>
    <dbReference type="NCBI Taxonomy" id="1843537"/>
    <lineage>
        <taxon>Eukaryota</taxon>
        <taxon>Metazoa</taxon>
        <taxon>Ecdysozoa</taxon>
        <taxon>Arthropoda</taxon>
        <taxon>Crustacea</taxon>
        <taxon>Multicrustacea</taxon>
        <taxon>Malacostraca</taxon>
        <taxon>Eumalacostraca</taxon>
        <taxon>Eucarida</taxon>
        <taxon>Decapoda</taxon>
        <taxon>Pleocyemata</taxon>
        <taxon>Anomura</taxon>
        <taxon>Galatheoidea</taxon>
        <taxon>Porcellanidae</taxon>
        <taxon>Petrolisthes</taxon>
    </lineage>
</organism>
<evidence type="ECO:0000256" key="3">
    <source>
        <dbReference type="PROSITE-ProRule" id="PRU00221"/>
    </source>
</evidence>
<dbReference type="Pfam" id="PF00400">
    <property type="entry name" value="WD40"/>
    <property type="match status" value="6"/>
</dbReference>
<reference evidence="4" key="1">
    <citation type="submission" date="2023-11" db="EMBL/GenBank/DDBJ databases">
        <title>Genome assemblies of two species of porcelain crab, Petrolisthes cinctipes and Petrolisthes manimaculis (Anomura: Porcellanidae).</title>
        <authorList>
            <person name="Angst P."/>
        </authorList>
    </citation>
    <scope>NUCLEOTIDE SEQUENCE</scope>
    <source>
        <strain evidence="4">PB745_02</strain>
        <tissue evidence="4">Gill</tissue>
    </source>
</reference>
<evidence type="ECO:0000256" key="2">
    <source>
        <dbReference type="ARBA" id="ARBA00022737"/>
    </source>
</evidence>
<dbReference type="PROSITE" id="PS00678">
    <property type="entry name" value="WD_REPEATS_1"/>
    <property type="match status" value="3"/>
</dbReference>
<dbReference type="SMART" id="SM00320">
    <property type="entry name" value="WD40"/>
    <property type="match status" value="8"/>
</dbReference>
<keyword evidence="1 3" id="KW-0853">WD repeat</keyword>
<dbReference type="Gene3D" id="2.130.10.10">
    <property type="entry name" value="YVTN repeat-like/Quinoprotein amine dehydrogenase"/>
    <property type="match status" value="2"/>
</dbReference>
<dbReference type="PROSITE" id="PS50082">
    <property type="entry name" value="WD_REPEATS_2"/>
    <property type="match status" value="4"/>
</dbReference>
<evidence type="ECO:0000256" key="1">
    <source>
        <dbReference type="ARBA" id="ARBA00022574"/>
    </source>
</evidence>
<name>A0AAE1USQ7_9EUCA</name>
<feature type="repeat" description="WD" evidence="3">
    <location>
        <begin position="88"/>
        <end position="129"/>
    </location>
</feature>